<dbReference type="EMBL" id="JACGCI010000011">
    <property type="protein sequence ID" value="KAF6760933.1"/>
    <property type="molecule type" value="Genomic_DNA"/>
</dbReference>
<reference evidence="3 4" key="1">
    <citation type="submission" date="2020-07" db="EMBL/GenBank/DDBJ databases">
        <title>Comparative genomics of pyrophilous fungi reveals a link between fire events and developmental genes.</title>
        <authorList>
            <consortium name="DOE Joint Genome Institute"/>
            <person name="Steindorff A.S."/>
            <person name="Carver A."/>
            <person name="Calhoun S."/>
            <person name="Stillman K."/>
            <person name="Liu H."/>
            <person name="Lipzen A."/>
            <person name="Pangilinan J."/>
            <person name="Labutti K."/>
            <person name="Bruns T.D."/>
            <person name="Grigoriev I.V."/>
        </authorList>
    </citation>
    <scope>NUCLEOTIDE SEQUENCE [LARGE SCALE GENOMIC DNA]</scope>
    <source>
        <strain evidence="3 4">CBS 144469</strain>
    </source>
</reference>
<evidence type="ECO:0000259" key="2">
    <source>
        <dbReference type="Pfam" id="PF08718"/>
    </source>
</evidence>
<evidence type="ECO:0000256" key="1">
    <source>
        <dbReference type="ARBA" id="ARBA00022448"/>
    </source>
</evidence>
<dbReference type="GO" id="GO:0016020">
    <property type="term" value="C:membrane"/>
    <property type="evidence" value="ECO:0007669"/>
    <property type="project" value="TreeGrafter"/>
</dbReference>
<dbReference type="Proteomes" id="UP000521943">
    <property type="component" value="Unassembled WGS sequence"/>
</dbReference>
<protein>
    <submittedName>
        <fullName evidence="3">Glycolipid transfer protein domain-containing protein</fullName>
    </submittedName>
</protein>
<proteinExistence type="predicted"/>
<dbReference type="Gene3D" id="1.10.3520.10">
    <property type="entry name" value="Glycolipid transfer protein"/>
    <property type="match status" value="1"/>
</dbReference>
<dbReference type="InterPro" id="IPR014830">
    <property type="entry name" value="Glycolipid_transfer_prot_dom"/>
</dbReference>
<feature type="domain" description="Glycolipid transfer protein" evidence="2">
    <location>
        <begin position="22"/>
        <end position="162"/>
    </location>
</feature>
<evidence type="ECO:0000313" key="4">
    <source>
        <dbReference type="Proteomes" id="UP000521943"/>
    </source>
</evidence>
<dbReference type="InterPro" id="IPR036497">
    <property type="entry name" value="GLTP_sf"/>
</dbReference>
<dbReference type="OrthoDB" id="205255at2759"/>
<dbReference type="SUPFAM" id="SSF110004">
    <property type="entry name" value="Glycolipid transfer protein, GLTP"/>
    <property type="match status" value="1"/>
</dbReference>
<evidence type="ECO:0000313" key="3">
    <source>
        <dbReference type="EMBL" id="KAF6760933.1"/>
    </source>
</evidence>
<sequence length="200" mass="22671">MSVKPRFETVKSFADVPMTNSVETQSFLEASDGLAELFGLFSSVVFGFIQLELRINIHGVRKRYEARKDKSGTLEALVASEFQEEGPPRRATRCLIRLTRGLSLTCKALQDMRSDSSAQPRVCFKRSYDEVLRPHHSFFIRSIVSVAIRAAPHRRDFFERLAEGASTEKLDKELAKWLAGLDVIVRQITEFLEKGGYGRV</sequence>
<dbReference type="GO" id="GO:1902387">
    <property type="term" value="F:ceramide 1-phosphate binding"/>
    <property type="evidence" value="ECO:0007669"/>
    <property type="project" value="TreeGrafter"/>
</dbReference>
<dbReference type="GO" id="GO:0005829">
    <property type="term" value="C:cytosol"/>
    <property type="evidence" value="ECO:0007669"/>
    <property type="project" value="TreeGrafter"/>
</dbReference>
<dbReference type="Pfam" id="PF08718">
    <property type="entry name" value="GLTP"/>
    <property type="match status" value="1"/>
</dbReference>
<dbReference type="GO" id="GO:1902388">
    <property type="term" value="F:ceramide 1-phosphate transfer activity"/>
    <property type="evidence" value="ECO:0007669"/>
    <property type="project" value="TreeGrafter"/>
</dbReference>
<accession>A0A8H6I8M5</accession>
<organism evidence="3 4">
    <name type="scientific">Ephemerocybe angulata</name>
    <dbReference type="NCBI Taxonomy" id="980116"/>
    <lineage>
        <taxon>Eukaryota</taxon>
        <taxon>Fungi</taxon>
        <taxon>Dikarya</taxon>
        <taxon>Basidiomycota</taxon>
        <taxon>Agaricomycotina</taxon>
        <taxon>Agaricomycetes</taxon>
        <taxon>Agaricomycetidae</taxon>
        <taxon>Agaricales</taxon>
        <taxon>Agaricineae</taxon>
        <taxon>Psathyrellaceae</taxon>
        <taxon>Ephemerocybe</taxon>
    </lineage>
</organism>
<dbReference type="PANTHER" id="PTHR10219:SF25">
    <property type="entry name" value="PLECKSTRIN HOMOLOGY DOMAIN-CONTAINING FAMILY A MEMBER 8"/>
    <property type="match status" value="1"/>
</dbReference>
<dbReference type="AlphaFoldDB" id="A0A8H6I8M5"/>
<name>A0A8H6I8M5_9AGAR</name>
<gene>
    <name evidence="3" type="ORF">DFP72DRAFT_57421</name>
</gene>
<comment type="caution">
    <text evidence="3">The sequence shown here is derived from an EMBL/GenBank/DDBJ whole genome shotgun (WGS) entry which is preliminary data.</text>
</comment>
<keyword evidence="4" id="KW-1185">Reference proteome</keyword>
<dbReference type="PANTHER" id="PTHR10219">
    <property type="entry name" value="GLYCOLIPID TRANSFER PROTEIN-RELATED"/>
    <property type="match status" value="1"/>
</dbReference>
<keyword evidence="1" id="KW-0813">Transport</keyword>